<evidence type="ECO:0000256" key="1">
    <source>
        <dbReference type="SAM" id="Phobius"/>
    </source>
</evidence>
<feature type="transmembrane region" description="Helical" evidence="1">
    <location>
        <begin position="50"/>
        <end position="74"/>
    </location>
</feature>
<dbReference type="InParanoid" id="W4KI06"/>
<dbReference type="HOGENOM" id="CLU_169134_0_0_1"/>
<dbReference type="EMBL" id="KI925455">
    <property type="protein sequence ID" value="ETW85314.1"/>
    <property type="molecule type" value="Genomic_DNA"/>
</dbReference>
<accession>W4KI06</accession>
<dbReference type="RefSeq" id="XP_009542180.1">
    <property type="nucleotide sequence ID" value="XM_009543885.1"/>
</dbReference>
<reference evidence="2 3" key="1">
    <citation type="journal article" date="2012" name="New Phytol.">
        <title>Insight into trade-off between wood decay and parasitism from the genome of a fungal forest pathogen.</title>
        <authorList>
            <person name="Olson A."/>
            <person name="Aerts A."/>
            <person name="Asiegbu F."/>
            <person name="Belbahri L."/>
            <person name="Bouzid O."/>
            <person name="Broberg A."/>
            <person name="Canback B."/>
            <person name="Coutinho P.M."/>
            <person name="Cullen D."/>
            <person name="Dalman K."/>
            <person name="Deflorio G."/>
            <person name="van Diepen L.T."/>
            <person name="Dunand C."/>
            <person name="Duplessis S."/>
            <person name="Durling M."/>
            <person name="Gonthier P."/>
            <person name="Grimwood J."/>
            <person name="Fossdal C.G."/>
            <person name="Hansson D."/>
            <person name="Henrissat B."/>
            <person name="Hietala A."/>
            <person name="Himmelstrand K."/>
            <person name="Hoffmeister D."/>
            <person name="Hogberg N."/>
            <person name="James T.Y."/>
            <person name="Karlsson M."/>
            <person name="Kohler A."/>
            <person name="Kues U."/>
            <person name="Lee Y.H."/>
            <person name="Lin Y.C."/>
            <person name="Lind M."/>
            <person name="Lindquist E."/>
            <person name="Lombard V."/>
            <person name="Lucas S."/>
            <person name="Lunden K."/>
            <person name="Morin E."/>
            <person name="Murat C."/>
            <person name="Park J."/>
            <person name="Raffaello T."/>
            <person name="Rouze P."/>
            <person name="Salamov A."/>
            <person name="Schmutz J."/>
            <person name="Solheim H."/>
            <person name="Stahlberg J."/>
            <person name="Velez H."/>
            <person name="de Vries R.P."/>
            <person name="Wiebenga A."/>
            <person name="Woodward S."/>
            <person name="Yakovlev I."/>
            <person name="Garbelotto M."/>
            <person name="Martin F."/>
            <person name="Grigoriev I.V."/>
            <person name="Stenlid J."/>
        </authorList>
    </citation>
    <scope>NUCLEOTIDE SEQUENCE [LARGE SCALE GENOMIC DNA]</scope>
    <source>
        <strain evidence="2 3">TC 32-1</strain>
    </source>
</reference>
<organism evidence="2 3">
    <name type="scientific">Heterobasidion irregulare (strain TC 32-1)</name>
    <dbReference type="NCBI Taxonomy" id="747525"/>
    <lineage>
        <taxon>Eukaryota</taxon>
        <taxon>Fungi</taxon>
        <taxon>Dikarya</taxon>
        <taxon>Basidiomycota</taxon>
        <taxon>Agaricomycotina</taxon>
        <taxon>Agaricomycetes</taxon>
        <taxon>Russulales</taxon>
        <taxon>Bondarzewiaceae</taxon>
        <taxon>Heterobasidion</taxon>
        <taxon>Heterobasidion annosum species complex</taxon>
    </lineage>
</organism>
<dbReference type="AlphaFoldDB" id="W4KI06"/>
<dbReference type="GeneID" id="20665724"/>
<dbReference type="Proteomes" id="UP000030671">
    <property type="component" value="Unassembled WGS sequence"/>
</dbReference>
<gene>
    <name evidence="2" type="ORF">HETIRDRAFT_101001</name>
</gene>
<keyword evidence="1" id="KW-1133">Transmembrane helix</keyword>
<keyword evidence="3" id="KW-1185">Reference proteome</keyword>
<dbReference type="KEGG" id="hir:HETIRDRAFT_101001"/>
<feature type="transmembrane region" description="Helical" evidence="1">
    <location>
        <begin position="95"/>
        <end position="115"/>
    </location>
</feature>
<sequence>MSVMEVDTTVVENEADILARYTLAMPLFNFLLVTLPRNDGPSILFTALTALYQITHAGFLFVHLNGIISVLRLWPDDVSASLIMNLLYRFGSNNCYRNVALFAFVGEFVVGVIGIV</sequence>
<name>W4KI06_HETIT</name>
<evidence type="ECO:0000313" key="3">
    <source>
        <dbReference type="Proteomes" id="UP000030671"/>
    </source>
</evidence>
<proteinExistence type="predicted"/>
<keyword evidence="1" id="KW-0472">Membrane</keyword>
<evidence type="ECO:0000313" key="2">
    <source>
        <dbReference type="EMBL" id="ETW85314.1"/>
    </source>
</evidence>
<protein>
    <submittedName>
        <fullName evidence="2">Uncharacterized protein</fullName>
    </submittedName>
</protein>
<keyword evidence="1" id="KW-0812">Transmembrane</keyword>